<dbReference type="Proteomes" id="UP000185598">
    <property type="component" value="Unassembled WGS sequence"/>
</dbReference>
<dbReference type="AlphaFoldDB" id="A0A1Q9A9I4"/>
<keyword evidence="2 4" id="KW-0238">DNA-binding</keyword>
<feature type="DNA-binding region" description="H-T-H motif" evidence="4">
    <location>
        <begin position="51"/>
        <end position="70"/>
    </location>
</feature>
<dbReference type="PANTHER" id="PTHR30055:SF234">
    <property type="entry name" value="HTH-TYPE TRANSCRIPTIONAL REGULATOR BETI"/>
    <property type="match status" value="1"/>
</dbReference>
<evidence type="ECO:0000313" key="9">
    <source>
        <dbReference type="Proteomes" id="UP000185598"/>
    </source>
</evidence>
<reference evidence="8 9" key="1">
    <citation type="submission" date="2016-09" db="EMBL/GenBank/DDBJ databases">
        <title>Rhizobium oryziradicis sp. nov., isolated from the root of rice.</title>
        <authorList>
            <person name="Zhao J."/>
            <person name="Zhang X."/>
        </authorList>
    </citation>
    <scope>NUCLEOTIDE SEQUENCE [LARGE SCALE GENOMIC DNA]</scope>
    <source>
        <strain evidence="8 9">14971</strain>
    </source>
</reference>
<keyword evidence="9" id="KW-1185">Reference proteome</keyword>
<sequence>MTEEIPPGLDYGSGDEPTIRRRNSTKGAARREAILQAALARFASDGYQNAAIADIAQDVGLTLPGLLHYFPTKVDLLLTILERRDRSASTMLKDDNPHWRDFLALLVDVTRQNMETDGVVRAFAILNAESLLNGHPAQTWFHKRSLRFRHELASSFARGMLAHELSPDIDPQALATEIIGLMDGLQMIWLRLAESTDMHAIFSDYVARLIRSIEIDAGR</sequence>
<evidence type="ECO:0000256" key="1">
    <source>
        <dbReference type="ARBA" id="ARBA00023015"/>
    </source>
</evidence>
<dbReference type="STRING" id="887144.BJF91_15975"/>
<dbReference type="Gene3D" id="1.10.357.10">
    <property type="entry name" value="Tetracycline Repressor, domain 2"/>
    <property type="match status" value="1"/>
</dbReference>
<keyword evidence="3" id="KW-0804">Transcription</keyword>
<dbReference type="PRINTS" id="PR00455">
    <property type="entry name" value="HTHTETR"/>
</dbReference>
<dbReference type="PROSITE" id="PS50977">
    <property type="entry name" value="HTH_TETR_2"/>
    <property type="match status" value="1"/>
</dbReference>
<dbReference type="InterPro" id="IPR009057">
    <property type="entry name" value="Homeodomain-like_sf"/>
</dbReference>
<dbReference type="SUPFAM" id="SSF48498">
    <property type="entry name" value="Tetracyclin repressor-like, C-terminal domain"/>
    <property type="match status" value="1"/>
</dbReference>
<dbReference type="PANTHER" id="PTHR30055">
    <property type="entry name" value="HTH-TYPE TRANSCRIPTIONAL REGULATOR RUTR"/>
    <property type="match status" value="1"/>
</dbReference>
<dbReference type="GO" id="GO:0000976">
    <property type="term" value="F:transcription cis-regulatory region binding"/>
    <property type="evidence" value="ECO:0007669"/>
    <property type="project" value="TreeGrafter"/>
</dbReference>
<keyword evidence="1" id="KW-0805">Transcription regulation</keyword>
<evidence type="ECO:0000313" key="8">
    <source>
        <dbReference type="EMBL" id="OLP51539.1"/>
    </source>
</evidence>
<organism evidence="8 9">
    <name type="scientific">Allorhizobium taibaishanense</name>
    <dbReference type="NCBI Taxonomy" id="887144"/>
    <lineage>
        <taxon>Bacteria</taxon>
        <taxon>Pseudomonadati</taxon>
        <taxon>Pseudomonadota</taxon>
        <taxon>Alphaproteobacteria</taxon>
        <taxon>Hyphomicrobiales</taxon>
        <taxon>Rhizobiaceae</taxon>
        <taxon>Rhizobium/Agrobacterium group</taxon>
        <taxon>Allorhizobium</taxon>
    </lineage>
</organism>
<protein>
    <submittedName>
        <fullName evidence="7">AcrR family transcriptional regulator</fullName>
    </submittedName>
    <submittedName>
        <fullName evidence="8">TetR family transcriptional regulator</fullName>
    </submittedName>
</protein>
<dbReference type="EMBL" id="MKIN01000019">
    <property type="protein sequence ID" value="OLP51539.1"/>
    <property type="molecule type" value="Genomic_DNA"/>
</dbReference>
<dbReference type="OrthoDB" id="5293556at2"/>
<evidence type="ECO:0000259" key="6">
    <source>
        <dbReference type="PROSITE" id="PS50977"/>
    </source>
</evidence>
<evidence type="ECO:0000256" key="2">
    <source>
        <dbReference type="ARBA" id="ARBA00023125"/>
    </source>
</evidence>
<proteinExistence type="predicted"/>
<dbReference type="EMBL" id="JACIED010000006">
    <property type="protein sequence ID" value="MBB4009913.1"/>
    <property type="molecule type" value="Genomic_DNA"/>
</dbReference>
<dbReference type="Pfam" id="PF00440">
    <property type="entry name" value="TetR_N"/>
    <property type="match status" value="1"/>
</dbReference>
<dbReference type="GO" id="GO:0003700">
    <property type="term" value="F:DNA-binding transcription factor activity"/>
    <property type="evidence" value="ECO:0007669"/>
    <property type="project" value="TreeGrafter"/>
</dbReference>
<feature type="domain" description="HTH tetR-type" evidence="6">
    <location>
        <begin position="28"/>
        <end position="88"/>
    </location>
</feature>
<dbReference type="Proteomes" id="UP000544107">
    <property type="component" value="Unassembled WGS sequence"/>
</dbReference>
<reference evidence="7 10" key="2">
    <citation type="submission" date="2020-08" db="EMBL/GenBank/DDBJ databases">
        <title>Genomic Encyclopedia of Type Strains, Phase IV (KMG-IV): sequencing the most valuable type-strain genomes for metagenomic binning, comparative biology and taxonomic classification.</title>
        <authorList>
            <person name="Goeker M."/>
        </authorList>
    </citation>
    <scope>NUCLEOTIDE SEQUENCE [LARGE SCALE GENOMIC DNA]</scope>
    <source>
        <strain evidence="7 10">DSM 100021</strain>
    </source>
</reference>
<evidence type="ECO:0000256" key="5">
    <source>
        <dbReference type="SAM" id="MobiDB-lite"/>
    </source>
</evidence>
<evidence type="ECO:0000256" key="3">
    <source>
        <dbReference type="ARBA" id="ARBA00023163"/>
    </source>
</evidence>
<dbReference type="InterPro" id="IPR036271">
    <property type="entry name" value="Tet_transcr_reg_TetR-rel_C_sf"/>
</dbReference>
<evidence type="ECO:0000313" key="7">
    <source>
        <dbReference type="EMBL" id="MBB4009913.1"/>
    </source>
</evidence>
<dbReference type="SUPFAM" id="SSF46689">
    <property type="entry name" value="Homeodomain-like"/>
    <property type="match status" value="1"/>
</dbReference>
<evidence type="ECO:0000256" key="4">
    <source>
        <dbReference type="PROSITE-ProRule" id="PRU00335"/>
    </source>
</evidence>
<accession>A0A1Q9A9I4</accession>
<comment type="caution">
    <text evidence="8">The sequence shown here is derived from an EMBL/GenBank/DDBJ whole genome shotgun (WGS) entry which is preliminary data.</text>
</comment>
<name>A0A1Q9A9I4_9HYPH</name>
<dbReference type="InterPro" id="IPR001647">
    <property type="entry name" value="HTH_TetR"/>
</dbReference>
<gene>
    <name evidence="8" type="ORF">BJF91_15975</name>
    <name evidence="7" type="ORF">GGQ71_004210</name>
</gene>
<evidence type="ECO:0000313" key="10">
    <source>
        <dbReference type="Proteomes" id="UP000544107"/>
    </source>
</evidence>
<dbReference type="RefSeq" id="WP_075613232.1">
    <property type="nucleotide sequence ID" value="NZ_JACIED010000006.1"/>
</dbReference>
<feature type="region of interest" description="Disordered" evidence="5">
    <location>
        <begin position="1"/>
        <end position="27"/>
    </location>
</feature>
<dbReference type="InterPro" id="IPR050109">
    <property type="entry name" value="HTH-type_TetR-like_transc_reg"/>
</dbReference>